<dbReference type="InterPro" id="IPR044862">
    <property type="entry name" value="Pro_4_hyd_alph_FE2OG_OXY"/>
</dbReference>
<evidence type="ECO:0000256" key="4">
    <source>
        <dbReference type="ARBA" id="ARBA00022964"/>
    </source>
</evidence>
<evidence type="ECO:0000259" key="7">
    <source>
        <dbReference type="PROSITE" id="PS51471"/>
    </source>
</evidence>
<dbReference type="PANTHER" id="PTHR10869">
    <property type="entry name" value="PROLYL 4-HYDROXYLASE ALPHA SUBUNIT"/>
    <property type="match status" value="1"/>
</dbReference>
<keyword evidence="9" id="KW-1185">Reference proteome</keyword>
<dbReference type="SMART" id="SM00702">
    <property type="entry name" value="P4Hc"/>
    <property type="match status" value="1"/>
</dbReference>
<comment type="cofactor">
    <cofactor evidence="1">
        <name>L-ascorbate</name>
        <dbReference type="ChEBI" id="CHEBI:38290"/>
    </cofactor>
</comment>
<dbReference type="InterPro" id="IPR006620">
    <property type="entry name" value="Pro_4_hyd_alph"/>
</dbReference>
<evidence type="ECO:0000256" key="5">
    <source>
        <dbReference type="ARBA" id="ARBA00023002"/>
    </source>
</evidence>
<keyword evidence="6" id="KW-0408">Iron</keyword>
<keyword evidence="5" id="KW-0560">Oxidoreductase</keyword>
<evidence type="ECO:0000313" key="8">
    <source>
        <dbReference type="EMBL" id="QBC42944.1"/>
    </source>
</evidence>
<evidence type="ECO:0000256" key="2">
    <source>
        <dbReference type="ARBA" id="ARBA00022723"/>
    </source>
</evidence>
<dbReference type="GO" id="GO:0031418">
    <property type="term" value="F:L-ascorbic acid binding"/>
    <property type="evidence" value="ECO:0007669"/>
    <property type="project" value="UniProtKB-KW"/>
</dbReference>
<organism evidence="8 9">
    <name type="scientific">Iodobacter fluviatilis</name>
    <dbReference type="NCBI Taxonomy" id="537"/>
    <lineage>
        <taxon>Bacteria</taxon>
        <taxon>Pseudomonadati</taxon>
        <taxon>Pseudomonadota</taxon>
        <taxon>Betaproteobacteria</taxon>
        <taxon>Neisseriales</taxon>
        <taxon>Chitinibacteraceae</taxon>
        <taxon>Iodobacter</taxon>
    </lineage>
</organism>
<protein>
    <submittedName>
        <fullName evidence="8">2-oxoglutarate-dependent dioxygenase</fullName>
    </submittedName>
</protein>
<dbReference type="Gene3D" id="2.60.120.620">
    <property type="entry name" value="q2cbj1_9rhob like domain"/>
    <property type="match status" value="1"/>
</dbReference>
<dbReference type="GO" id="GO:0005506">
    <property type="term" value="F:iron ion binding"/>
    <property type="evidence" value="ECO:0007669"/>
    <property type="project" value="InterPro"/>
</dbReference>
<dbReference type="GO" id="GO:0004656">
    <property type="term" value="F:procollagen-proline 4-dioxygenase activity"/>
    <property type="evidence" value="ECO:0007669"/>
    <property type="project" value="TreeGrafter"/>
</dbReference>
<proteinExistence type="predicted"/>
<gene>
    <name evidence="8" type="ORF">C1H71_04850</name>
</gene>
<keyword evidence="3" id="KW-0847">Vitamin C</keyword>
<reference evidence="8 9" key="1">
    <citation type="submission" date="2018-01" db="EMBL/GenBank/DDBJ databases">
        <title>Genome sequence of Iodobacter sp. strain PCH194 isolated from Indian Trans-Himalaya.</title>
        <authorList>
            <person name="Kumar V."/>
            <person name="Thakur V."/>
            <person name="Kumar S."/>
            <person name="Singh D."/>
        </authorList>
    </citation>
    <scope>NUCLEOTIDE SEQUENCE [LARGE SCALE GENOMIC DNA]</scope>
    <source>
        <strain evidence="8 9">PCH194</strain>
    </source>
</reference>
<dbReference type="KEGG" id="ifl:C1H71_04850"/>
<dbReference type="Proteomes" id="UP000515917">
    <property type="component" value="Chromosome"/>
</dbReference>
<evidence type="ECO:0000313" key="9">
    <source>
        <dbReference type="Proteomes" id="UP000515917"/>
    </source>
</evidence>
<evidence type="ECO:0000256" key="1">
    <source>
        <dbReference type="ARBA" id="ARBA00001961"/>
    </source>
</evidence>
<dbReference type="AlphaFoldDB" id="A0A7G3G6X3"/>
<dbReference type="Pfam" id="PF13640">
    <property type="entry name" value="2OG-FeII_Oxy_3"/>
    <property type="match status" value="1"/>
</dbReference>
<name>A0A7G3G6X3_9NEIS</name>
<keyword evidence="4 8" id="KW-0223">Dioxygenase</keyword>
<dbReference type="InterPro" id="IPR005123">
    <property type="entry name" value="Oxoglu/Fe-dep_dioxygenase_dom"/>
</dbReference>
<dbReference type="PROSITE" id="PS51471">
    <property type="entry name" value="FE2OG_OXY"/>
    <property type="match status" value="1"/>
</dbReference>
<dbReference type="EMBL" id="CP025781">
    <property type="protein sequence ID" value="QBC42944.1"/>
    <property type="molecule type" value="Genomic_DNA"/>
</dbReference>
<keyword evidence="2" id="KW-0479">Metal-binding</keyword>
<evidence type="ECO:0000256" key="3">
    <source>
        <dbReference type="ARBA" id="ARBA00022896"/>
    </source>
</evidence>
<dbReference type="PANTHER" id="PTHR10869:SF246">
    <property type="entry name" value="TRANSMEMBRANE PROLYL 4-HYDROXYLASE"/>
    <property type="match status" value="1"/>
</dbReference>
<evidence type="ECO:0000256" key="6">
    <source>
        <dbReference type="ARBA" id="ARBA00023004"/>
    </source>
</evidence>
<dbReference type="RefSeq" id="WP_130105554.1">
    <property type="nucleotide sequence ID" value="NZ_CP025781.1"/>
</dbReference>
<feature type="domain" description="Fe2OG dioxygenase" evidence="7">
    <location>
        <begin position="174"/>
        <end position="283"/>
    </location>
</feature>
<accession>A0A7G3G6X3</accession>
<sequence length="287" mass="31772">MDTQITPDWQNWIVENLARGCVPQSLVEVMAGKGFDPIFANAIVFHFSSISTQAKTALPAAAVLAAGYIAERPRFPMQGSVIKTHDRAVRVTARVSAPVVAVLDDILSPEECDELVRLSKSKLKRSTIVDPQTGAEEVINDRSSFGTFFNANESEFITRLDRRIAEVMHWPLENGEGLQILNYKMGGEYKPHFDYFPVADPGSQVHLKNGGQRVSTMVIYLNDVDEGGETIFPELGMAISPKKGAAVYFEYCNSHSQTDPLTLHGGNPVIKGEKWIATKWMRQGRFG</sequence>
<dbReference type="InterPro" id="IPR045054">
    <property type="entry name" value="P4HA-like"/>
</dbReference>